<dbReference type="CDD" id="cd00082">
    <property type="entry name" value="HisKA"/>
    <property type="match status" value="1"/>
</dbReference>
<dbReference type="PROSITE" id="PS50885">
    <property type="entry name" value="HAMP"/>
    <property type="match status" value="1"/>
</dbReference>
<evidence type="ECO:0000256" key="14">
    <source>
        <dbReference type="ARBA" id="ARBA00023136"/>
    </source>
</evidence>
<dbReference type="Pfam" id="PF00512">
    <property type="entry name" value="HisKA"/>
    <property type="match status" value="1"/>
</dbReference>
<evidence type="ECO:0000256" key="6">
    <source>
        <dbReference type="ARBA" id="ARBA00022553"/>
    </source>
</evidence>
<comment type="caution">
    <text evidence="18">The sequence shown here is derived from an EMBL/GenBank/DDBJ whole genome shotgun (WGS) entry which is preliminary data.</text>
</comment>
<dbReference type="CDD" id="cd06225">
    <property type="entry name" value="HAMP"/>
    <property type="match status" value="1"/>
</dbReference>
<evidence type="ECO:0000313" key="18">
    <source>
        <dbReference type="EMBL" id="MBB6732710.1"/>
    </source>
</evidence>
<evidence type="ECO:0000256" key="5">
    <source>
        <dbReference type="ARBA" id="ARBA00022475"/>
    </source>
</evidence>
<sequence>MPLKYKLALLTTSLILLLFIGYSLLQYNSVTQWMMDSQKDTLQRTAGEISGYFAEQEEPLNSEGLDESKRFMERFVQNDQLFRLLDSSGQVVLVLSNNLPADWIPVLVADKESITELLHGQDRLLVVRAPIDTAAFKGSMELVTNLENIDAMKNRLRSLMLTFGALGVIVSMAGGYIVARSLLKPLNRMASAMNVIKQTGVSGRIGYRNNGDEISRLSSLFNEMMDELERSFNRQRQFIEDASHEFRTPIAIIEGHLKLLNRWGKNDPAVQEESIAAAIEEIVRLRKLSDQLLDLSEETQYPNQTDSEPIDPERIAIELIRNYRMLYPQFTIEAKLTKGLHINVDGHHLHQLLIILLDNAIRYSAKNHYVKISILDVGEHVQLSVEDKGIGIDKKDIPFVFDRFFRVDKGRGRNEGGSGLGLSIAKRLTEKYGGEIRVESNVGLGTKVTLVFPLL</sequence>
<evidence type="ECO:0000256" key="11">
    <source>
        <dbReference type="ARBA" id="ARBA00022840"/>
    </source>
</evidence>
<dbReference type="GO" id="GO:0000155">
    <property type="term" value="F:phosphorelay sensor kinase activity"/>
    <property type="evidence" value="ECO:0007669"/>
    <property type="project" value="InterPro"/>
</dbReference>
<gene>
    <name evidence="18" type="ORF">H7C18_17450</name>
</gene>
<dbReference type="Pfam" id="PF02518">
    <property type="entry name" value="HATPase_c"/>
    <property type="match status" value="1"/>
</dbReference>
<dbReference type="InterPro" id="IPR003660">
    <property type="entry name" value="HAMP_dom"/>
</dbReference>
<keyword evidence="13" id="KW-0902">Two-component regulatory system</keyword>
<dbReference type="Pfam" id="PF18719">
    <property type="entry name" value="ArlS_N"/>
    <property type="match status" value="1"/>
</dbReference>
<evidence type="ECO:0000256" key="13">
    <source>
        <dbReference type="ARBA" id="ARBA00023012"/>
    </source>
</evidence>
<keyword evidence="14 15" id="KW-0472">Membrane</keyword>
<dbReference type="InterPro" id="IPR050398">
    <property type="entry name" value="HssS/ArlS-like"/>
</dbReference>
<dbReference type="RefSeq" id="WP_185130369.1">
    <property type="nucleotide sequence ID" value="NZ_JACJVO010000021.1"/>
</dbReference>
<dbReference type="InterPro" id="IPR005467">
    <property type="entry name" value="His_kinase_dom"/>
</dbReference>
<evidence type="ECO:0000256" key="1">
    <source>
        <dbReference type="ARBA" id="ARBA00000085"/>
    </source>
</evidence>
<evidence type="ECO:0000256" key="2">
    <source>
        <dbReference type="ARBA" id="ARBA00004651"/>
    </source>
</evidence>
<keyword evidence="5" id="KW-1003">Cell membrane</keyword>
<dbReference type="Gene3D" id="6.10.340.10">
    <property type="match status" value="1"/>
</dbReference>
<dbReference type="Gene3D" id="1.10.287.130">
    <property type="match status" value="1"/>
</dbReference>
<dbReference type="SMART" id="SM00304">
    <property type="entry name" value="HAMP"/>
    <property type="match status" value="1"/>
</dbReference>
<dbReference type="FunFam" id="3.30.565.10:FF:000006">
    <property type="entry name" value="Sensor histidine kinase WalK"/>
    <property type="match status" value="1"/>
</dbReference>
<evidence type="ECO:0000256" key="7">
    <source>
        <dbReference type="ARBA" id="ARBA00022679"/>
    </source>
</evidence>
<dbReference type="SMART" id="SM00387">
    <property type="entry name" value="HATPase_c"/>
    <property type="match status" value="1"/>
</dbReference>
<comment type="subcellular location">
    <subcellularLocation>
        <location evidence="2">Cell membrane</location>
        <topology evidence="2">Multi-pass membrane protein</topology>
    </subcellularLocation>
</comment>
<evidence type="ECO:0000259" key="16">
    <source>
        <dbReference type="PROSITE" id="PS50109"/>
    </source>
</evidence>
<evidence type="ECO:0000256" key="4">
    <source>
        <dbReference type="ARBA" id="ARBA00015735"/>
    </source>
</evidence>
<keyword evidence="6" id="KW-0597">Phosphoprotein</keyword>
<dbReference type="SUPFAM" id="SSF55874">
    <property type="entry name" value="ATPase domain of HSP90 chaperone/DNA topoisomerase II/histidine kinase"/>
    <property type="match status" value="1"/>
</dbReference>
<dbReference type="Gene3D" id="3.30.565.10">
    <property type="entry name" value="Histidine kinase-like ATPase, C-terminal domain"/>
    <property type="match status" value="1"/>
</dbReference>
<keyword evidence="19" id="KW-1185">Reference proteome</keyword>
<evidence type="ECO:0000256" key="9">
    <source>
        <dbReference type="ARBA" id="ARBA00022741"/>
    </source>
</evidence>
<dbReference type="InterPro" id="IPR004358">
    <property type="entry name" value="Sig_transdc_His_kin-like_C"/>
</dbReference>
<dbReference type="SUPFAM" id="SSF158472">
    <property type="entry name" value="HAMP domain-like"/>
    <property type="match status" value="1"/>
</dbReference>
<keyword evidence="10 18" id="KW-0418">Kinase</keyword>
<dbReference type="InterPro" id="IPR036097">
    <property type="entry name" value="HisK_dim/P_sf"/>
</dbReference>
<feature type="domain" description="Histidine kinase" evidence="16">
    <location>
        <begin position="241"/>
        <end position="455"/>
    </location>
</feature>
<keyword evidence="12 15" id="KW-1133">Transmembrane helix</keyword>
<evidence type="ECO:0000256" key="15">
    <source>
        <dbReference type="SAM" id="Phobius"/>
    </source>
</evidence>
<dbReference type="SMART" id="SM00388">
    <property type="entry name" value="HisKA"/>
    <property type="match status" value="1"/>
</dbReference>
<dbReference type="PANTHER" id="PTHR45528">
    <property type="entry name" value="SENSOR HISTIDINE KINASE CPXA"/>
    <property type="match status" value="1"/>
</dbReference>
<dbReference type="EMBL" id="JACJVO010000021">
    <property type="protein sequence ID" value="MBB6732710.1"/>
    <property type="molecule type" value="Genomic_DNA"/>
</dbReference>
<dbReference type="PROSITE" id="PS50109">
    <property type="entry name" value="HIS_KIN"/>
    <property type="match status" value="1"/>
</dbReference>
<dbReference type="InterPro" id="IPR041610">
    <property type="entry name" value="ArlS_N"/>
</dbReference>
<feature type="transmembrane region" description="Helical" evidence="15">
    <location>
        <begin position="159"/>
        <end position="179"/>
    </location>
</feature>
<evidence type="ECO:0000313" key="19">
    <source>
        <dbReference type="Proteomes" id="UP000564644"/>
    </source>
</evidence>
<accession>A0A7X0SMH8</accession>
<keyword evidence="11" id="KW-0067">ATP-binding</keyword>
<dbReference type="GO" id="GO:0005524">
    <property type="term" value="F:ATP binding"/>
    <property type="evidence" value="ECO:0007669"/>
    <property type="project" value="UniProtKB-KW"/>
</dbReference>
<dbReference type="EC" id="2.7.13.3" evidence="3"/>
<name>A0A7X0SMH8_9BACL</name>
<evidence type="ECO:0000256" key="3">
    <source>
        <dbReference type="ARBA" id="ARBA00012438"/>
    </source>
</evidence>
<dbReference type="InterPro" id="IPR036890">
    <property type="entry name" value="HATPase_C_sf"/>
</dbReference>
<dbReference type="Proteomes" id="UP000564644">
    <property type="component" value="Unassembled WGS sequence"/>
</dbReference>
<dbReference type="PRINTS" id="PR00344">
    <property type="entry name" value="BCTRLSENSOR"/>
</dbReference>
<dbReference type="GO" id="GO:0005886">
    <property type="term" value="C:plasma membrane"/>
    <property type="evidence" value="ECO:0007669"/>
    <property type="project" value="UniProtKB-SubCell"/>
</dbReference>
<protein>
    <recommendedName>
        <fullName evidence="4">Signal transduction histidine-protein kinase ArlS</fullName>
        <ecNumber evidence="3">2.7.13.3</ecNumber>
    </recommendedName>
</protein>
<reference evidence="18 19" key="1">
    <citation type="submission" date="2020-08" db="EMBL/GenBank/DDBJ databases">
        <title>Cohnella phylogeny.</title>
        <authorList>
            <person name="Dunlap C."/>
        </authorList>
    </citation>
    <scope>NUCLEOTIDE SEQUENCE [LARGE SCALE GENOMIC DNA]</scope>
    <source>
        <strain evidence="18 19">CBP 2801</strain>
    </source>
</reference>
<organism evidence="18 19">
    <name type="scientific">Cohnella zeiphila</name>
    <dbReference type="NCBI Taxonomy" id="2761120"/>
    <lineage>
        <taxon>Bacteria</taxon>
        <taxon>Bacillati</taxon>
        <taxon>Bacillota</taxon>
        <taxon>Bacilli</taxon>
        <taxon>Bacillales</taxon>
        <taxon>Paenibacillaceae</taxon>
        <taxon>Cohnella</taxon>
    </lineage>
</organism>
<keyword evidence="9" id="KW-0547">Nucleotide-binding</keyword>
<dbReference type="AlphaFoldDB" id="A0A7X0SMH8"/>
<dbReference type="InterPro" id="IPR003661">
    <property type="entry name" value="HisK_dim/P_dom"/>
</dbReference>
<evidence type="ECO:0000256" key="10">
    <source>
        <dbReference type="ARBA" id="ARBA00022777"/>
    </source>
</evidence>
<feature type="domain" description="HAMP" evidence="17">
    <location>
        <begin position="180"/>
        <end position="233"/>
    </location>
</feature>
<dbReference type="PANTHER" id="PTHR45528:SF12">
    <property type="entry name" value="SENSOR HISTIDINE KINASE ARSS"/>
    <property type="match status" value="1"/>
</dbReference>
<comment type="catalytic activity">
    <reaction evidence="1">
        <text>ATP + protein L-histidine = ADP + protein N-phospho-L-histidine.</text>
        <dbReference type="EC" id="2.7.13.3"/>
    </reaction>
</comment>
<evidence type="ECO:0000256" key="12">
    <source>
        <dbReference type="ARBA" id="ARBA00022989"/>
    </source>
</evidence>
<keyword evidence="7" id="KW-0808">Transferase</keyword>
<dbReference type="InterPro" id="IPR003594">
    <property type="entry name" value="HATPase_dom"/>
</dbReference>
<evidence type="ECO:0000256" key="8">
    <source>
        <dbReference type="ARBA" id="ARBA00022692"/>
    </source>
</evidence>
<keyword evidence="8 15" id="KW-0812">Transmembrane</keyword>
<dbReference type="Pfam" id="PF00672">
    <property type="entry name" value="HAMP"/>
    <property type="match status" value="1"/>
</dbReference>
<proteinExistence type="predicted"/>
<evidence type="ECO:0000259" key="17">
    <source>
        <dbReference type="PROSITE" id="PS50885"/>
    </source>
</evidence>
<dbReference type="SUPFAM" id="SSF47384">
    <property type="entry name" value="Homodimeric domain of signal transducing histidine kinase"/>
    <property type="match status" value="1"/>
</dbReference>